<name>A0ABP7DDJ0_9GAMM</name>
<dbReference type="SUPFAM" id="SSF58113">
    <property type="entry name" value="Apolipoprotein A-I"/>
    <property type="match status" value="1"/>
</dbReference>
<keyword evidence="2" id="KW-1185">Reference proteome</keyword>
<reference evidence="2" key="1">
    <citation type="journal article" date="2019" name="Int. J. Syst. Evol. Microbiol.">
        <title>The Global Catalogue of Microorganisms (GCM) 10K type strain sequencing project: providing services to taxonomists for standard genome sequencing and annotation.</title>
        <authorList>
            <consortium name="The Broad Institute Genomics Platform"/>
            <consortium name="The Broad Institute Genome Sequencing Center for Infectious Disease"/>
            <person name="Wu L."/>
            <person name="Ma J."/>
        </authorList>
    </citation>
    <scope>NUCLEOTIDE SEQUENCE [LARGE SCALE GENOMIC DNA]</scope>
    <source>
        <strain evidence="2">JCM 17329</strain>
    </source>
</reference>
<sequence length="109" mass="12815">MNRSVLAPLFGRLLMLQQRIGQAAEARQWGWLEELDHQLRACLAELAPHREQLNQQQQQVLTQFASQYKQLWESIRQQSDELGQQLTDLRQQHEGTLAYDWVSRLDESS</sequence>
<comment type="caution">
    <text evidence="1">The sequence shown here is derived from an EMBL/GenBank/DDBJ whole genome shotgun (WGS) entry which is preliminary data.</text>
</comment>
<dbReference type="Proteomes" id="UP001501479">
    <property type="component" value="Unassembled WGS sequence"/>
</dbReference>
<evidence type="ECO:0008006" key="3">
    <source>
        <dbReference type="Google" id="ProtNLM"/>
    </source>
</evidence>
<protein>
    <recommendedName>
        <fullName evidence="3">Flagellar protein FliT</fullName>
    </recommendedName>
</protein>
<gene>
    <name evidence="1" type="ORF">GCM10022421_06660</name>
</gene>
<dbReference type="EMBL" id="BAABDS010000009">
    <property type="protein sequence ID" value="GAA3702709.1"/>
    <property type="molecule type" value="Genomic_DNA"/>
</dbReference>
<evidence type="ECO:0000313" key="1">
    <source>
        <dbReference type="EMBL" id="GAA3702709.1"/>
    </source>
</evidence>
<proteinExistence type="predicted"/>
<organism evidence="1 2">
    <name type="scientific">Oceanisphaera sediminis</name>
    <dbReference type="NCBI Taxonomy" id="981381"/>
    <lineage>
        <taxon>Bacteria</taxon>
        <taxon>Pseudomonadati</taxon>
        <taxon>Pseudomonadota</taxon>
        <taxon>Gammaproteobacteria</taxon>
        <taxon>Aeromonadales</taxon>
        <taxon>Aeromonadaceae</taxon>
        <taxon>Oceanisphaera</taxon>
    </lineage>
</organism>
<evidence type="ECO:0000313" key="2">
    <source>
        <dbReference type="Proteomes" id="UP001501479"/>
    </source>
</evidence>
<dbReference type="RefSeq" id="WP_344962371.1">
    <property type="nucleotide sequence ID" value="NZ_BAABDS010000009.1"/>
</dbReference>
<accession>A0ABP7DDJ0</accession>